<accession>A0A9W4X2J7</accession>
<feature type="non-terminal residue" evidence="1">
    <location>
        <position position="639"/>
    </location>
</feature>
<proteinExistence type="predicted"/>
<organism evidence="1 2">
    <name type="scientific">Funneliformis geosporum</name>
    <dbReference type="NCBI Taxonomy" id="1117311"/>
    <lineage>
        <taxon>Eukaryota</taxon>
        <taxon>Fungi</taxon>
        <taxon>Fungi incertae sedis</taxon>
        <taxon>Mucoromycota</taxon>
        <taxon>Glomeromycotina</taxon>
        <taxon>Glomeromycetes</taxon>
        <taxon>Glomerales</taxon>
        <taxon>Glomeraceae</taxon>
        <taxon>Funneliformis</taxon>
    </lineage>
</organism>
<keyword evidence="2" id="KW-1185">Reference proteome</keyword>
<dbReference type="EMBL" id="CAMKVN010006633">
    <property type="protein sequence ID" value="CAI2190520.1"/>
    <property type="molecule type" value="Genomic_DNA"/>
</dbReference>
<evidence type="ECO:0000313" key="1">
    <source>
        <dbReference type="EMBL" id="CAI2190520.1"/>
    </source>
</evidence>
<name>A0A9W4X2J7_9GLOM</name>
<evidence type="ECO:0000313" key="2">
    <source>
        <dbReference type="Proteomes" id="UP001153678"/>
    </source>
</evidence>
<dbReference type="OrthoDB" id="2460515at2759"/>
<sequence length="639" mass="73277">SYDERLRNVIENDLRNTFPHIKLDRDIVIQELAKVLVIIWKHPQDVAFQTPDNLYNFKKIDLCLPSYEANSKINYENPLYHNLQFRETVDLVQDKIDSYIQDIVVLSGVSGGGKTSTTFAIAAERWGIHMDCFPQAAFYGNHFVLQARHSAPITWIATNQNACTKKNPNTKGLIERLFLFQDEAQVLCRPEYGGYFGSTTRGISWNLLQAYTTHILTGFPVTHIISGTNMHMSSGVSLVTSVGKYGSMLKGRPRNCAAFIKLLTNRPKQGISKDKEILETIELWYEEICNTMVTYLRTAAETLGPQINPEKAIVDIRVFYTTNYQHAIRLLQYGILPTKSPDSIALTPQDDPYETTVQINLEFEGKTLIDVYVENILCHHQCPQSIGSVLDAAFAMAIIEKCDHNVLEELAKWTNNLYFVFPEWITPEMWFVTNTISLIVSFGSGGFYLIKKQALNACLEFQYMEEKKRKKRPNDDTECGVHSKKPRLSLREFTEDQDKEERYIEISIAEPLQVESHIETPPATNIDDESDHLDQDKNFDLDYDKILESYHISKTAKYAELHKKIAELMIVDEINSSVVVKRKCIRVLVEFPRRSMPKSTSRPDIFRYDKNGNLIVIVDDRNVEQVFGKRMANLVQSLE</sequence>
<reference evidence="1" key="1">
    <citation type="submission" date="2022-08" db="EMBL/GenBank/DDBJ databases">
        <authorList>
            <person name="Kallberg Y."/>
            <person name="Tangrot J."/>
            <person name="Rosling A."/>
        </authorList>
    </citation>
    <scope>NUCLEOTIDE SEQUENCE</scope>
    <source>
        <strain evidence="1">Wild A</strain>
    </source>
</reference>
<gene>
    <name evidence="1" type="ORF">FWILDA_LOCUS14616</name>
</gene>
<dbReference type="Proteomes" id="UP001153678">
    <property type="component" value="Unassembled WGS sequence"/>
</dbReference>
<protein>
    <submittedName>
        <fullName evidence="1">14994_t:CDS:1</fullName>
    </submittedName>
</protein>
<dbReference type="AlphaFoldDB" id="A0A9W4X2J7"/>
<comment type="caution">
    <text evidence="1">The sequence shown here is derived from an EMBL/GenBank/DDBJ whole genome shotgun (WGS) entry which is preliminary data.</text>
</comment>